<evidence type="ECO:0000256" key="8">
    <source>
        <dbReference type="PROSITE-ProRule" id="PRU01363"/>
    </source>
</evidence>
<evidence type="ECO:0000259" key="11">
    <source>
        <dbReference type="PROSITE" id="PS52004"/>
    </source>
</evidence>
<evidence type="ECO:0000256" key="2">
    <source>
        <dbReference type="ARBA" id="ARBA00022553"/>
    </source>
</evidence>
<keyword evidence="6" id="KW-0511">Multifunctional enzyme</keyword>
<dbReference type="InterPro" id="IPR049551">
    <property type="entry name" value="PKS_DH_C"/>
</dbReference>
<dbReference type="SMART" id="SM00826">
    <property type="entry name" value="PKS_DH"/>
    <property type="match status" value="1"/>
</dbReference>
<dbReference type="InterPro" id="IPR011032">
    <property type="entry name" value="GroES-like_sf"/>
</dbReference>
<dbReference type="InterPro" id="IPR014043">
    <property type="entry name" value="Acyl_transferase_dom"/>
</dbReference>
<dbReference type="SUPFAM" id="SSF55048">
    <property type="entry name" value="Probable ACP-binding domain of malonyl-CoA ACP transacylase"/>
    <property type="match status" value="1"/>
</dbReference>
<dbReference type="PROSITE" id="PS50075">
    <property type="entry name" value="CARRIER"/>
    <property type="match status" value="1"/>
</dbReference>
<dbReference type="Proteomes" id="UP000566819">
    <property type="component" value="Unassembled WGS sequence"/>
</dbReference>
<evidence type="ECO:0000256" key="6">
    <source>
        <dbReference type="ARBA" id="ARBA00023268"/>
    </source>
</evidence>
<evidence type="ECO:0000256" key="9">
    <source>
        <dbReference type="SAM" id="MobiDB-lite"/>
    </source>
</evidence>
<feature type="domain" description="PKS/mFAS DH" evidence="12">
    <location>
        <begin position="960"/>
        <end position="1268"/>
    </location>
</feature>
<dbReference type="InterPro" id="IPR050091">
    <property type="entry name" value="PKS_NRPS_Biosynth_Enz"/>
</dbReference>
<keyword evidence="5" id="KW-0560">Oxidoreductase</keyword>
<evidence type="ECO:0000256" key="5">
    <source>
        <dbReference type="ARBA" id="ARBA00023002"/>
    </source>
</evidence>
<dbReference type="InterPro" id="IPR016039">
    <property type="entry name" value="Thiolase-like"/>
</dbReference>
<evidence type="ECO:0000256" key="3">
    <source>
        <dbReference type="ARBA" id="ARBA00022679"/>
    </source>
</evidence>
<evidence type="ECO:0000256" key="7">
    <source>
        <dbReference type="ARBA" id="ARBA00023315"/>
    </source>
</evidence>
<dbReference type="SUPFAM" id="SSF53335">
    <property type="entry name" value="S-adenosyl-L-methionine-dependent methyltransferases"/>
    <property type="match status" value="1"/>
</dbReference>
<comment type="caution">
    <text evidence="13">The sequence shown here is derived from an EMBL/GenBank/DDBJ whole genome shotgun (WGS) entry which is preliminary data.</text>
</comment>
<dbReference type="Pfam" id="PF00109">
    <property type="entry name" value="ketoacyl-synt"/>
    <property type="match status" value="1"/>
</dbReference>
<accession>A0A8H4VYR5</accession>
<dbReference type="CDD" id="cd00833">
    <property type="entry name" value="PKS"/>
    <property type="match status" value="1"/>
</dbReference>
<dbReference type="Pfam" id="PF16197">
    <property type="entry name" value="KAsynt_C_assoc"/>
    <property type="match status" value="1"/>
</dbReference>
<dbReference type="PROSITE" id="PS00606">
    <property type="entry name" value="KS3_1"/>
    <property type="match status" value="1"/>
</dbReference>
<feature type="active site" description="Proton acceptor; for dehydratase activity" evidence="8">
    <location>
        <position position="992"/>
    </location>
</feature>
<dbReference type="SMART" id="SM00825">
    <property type="entry name" value="PKS_KS"/>
    <property type="match status" value="1"/>
</dbReference>
<dbReference type="GO" id="GO:0016491">
    <property type="term" value="F:oxidoreductase activity"/>
    <property type="evidence" value="ECO:0007669"/>
    <property type="project" value="UniProtKB-KW"/>
</dbReference>
<dbReference type="OrthoDB" id="329835at2759"/>
<evidence type="ECO:0008006" key="15">
    <source>
        <dbReference type="Google" id="ProtNLM"/>
    </source>
</evidence>
<evidence type="ECO:0000259" key="12">
    <source>
        <dbReference type="PROSITE" id="PS52019"/>
    </source>
</evidence>
<dbReference type="SUPFAM" id="SSF51735">
    <property type="entry name" value="NAD(P)-binding Rossmann-fold domains"/>
    <property type="match status" value="2"/>
</dbReference>
<dbReference type="GO" id="GO:0004315">
    <property type="term" value="F:3-oxoacyl-[acyl-carrier-protein] synthase activity"/>
    <property type="evidence" value="ECO:0007669"/>
    <property type="project" value="InterPro"/>
</dbReference>
<evidence type="ECO:0000313" key="14">
    <source>
        <dbReference type="Proteomes" id="UP000566819"/>
    </source>
</evidence>
<dbReference type="EMBL" id="JAAMPI010001556">
    <property type="protein sequence ID" value="KAF4624779.1"/>
    <property type="molecule type" value="Genomic_DNA"/>
</dbReference>
<keyword evidence="14" id="KW-1185">Reference proteome</keyword>
<feature type="active site" description="Proton donor; for dehydratase activity" evidence="8">
    <location>
        <position position="1186"/>
    </location>
</feature>
<dbReference type="GO" id="GO:0004312">
    <property type="term" value="F:fatty acid synthase activity"/>
    <property type="evidence" value="ECO:0007669"/>
    <property type="project" value="TreeGrafter"/>
</dbReference>
<dbReference type="GO" id="GO:0030639">
    <property type="term" value="P:polyketide biosynthetic process"/>
    <property type="evidence" value="ECO:0007669"/>
    <property type="project" value="UniProtKB-ARBA"/>
</dbReference>
<evidence type="ECO:0000256" key="1">
    <source>
        <dbReference type="ARBA" id="ARBA00022450"/>
    </source>
</evidence>
<dbReference type="SMART" id="SM00822">
    <property type="entry name" value="PKS_KR"/>
    <property type="match status" value="1"/>
</dbReference>
<keyword evidence="2" id="KW-0597">Phosphoprotein</keyword>
<dbReference type="CDD" id="cd05195">
    <property type="entry name" value="enoyl_red"/>
    <property type="match status" value="1"/>
</dbReference>
<dbReference type="Gene3D" id="3.10.129.110">
    <property type="entry name" value="Polyketide synthase dehydratase"/>
    <property type="match status" value="1"/>
</dbReference>
<dbReference type="PROSITE" id="PS52019">
    <property type="entry name" value="PKS_MFAS_DH"/>
    <property type="match status" value="1"/>
</dbReference>
<dbReference type="Pfam" id="PF13602">
    <property type="entry name" value="ADH_zinc_N_2"/>
    <property type="match status" value="1"/>
</dbReference>
<proteinExistence type="predicted"/>
<dbReference type="InterPro" id="IPR020841">
    <property type="entry name" value="PKS_Beta-ketoAc_synthase_dom"/>
</dbReference>
<dbReference type="PROSITE" id="PS00012">
    <property type="entry name" value="PHOSPHOPANTETHEINE"/>
    <property type="match status" value="1"/>
</dbReference>
<dbReference type="InterPro" id="IPR020806">
    <property type="entry name" value="PKS_PP-bd"/>
</dbReference>
<dbReference type="InterPro" id="IPR014030">
    <property type="entry name" value="Ketoacyl_synth_N"/>
</dbReference>
<name>A0A8H4VYR5_9HELO</name>
<dbReference type="InterPro" id="IPR020807">
    <property type="entry name" value="PKS_DH"/>
</dbReference>
<dbReference type="InterPro" id="IPR020843">
    <property type="entry name" value="ER"/>
</dbReference>
<dbReference type="Pfam" id="PF21089">
    <property type="entry name" value="PKS_DH_N"/>
    <property type="match status" value="1"/>
</dbReference>
<sequence>MAEFGGDASMPIAVIGMACRFPGDATSPDRLWELLVNGRNAWSEFPKDRINIDGFYHPSGNRQGSICFKGGHFLKEDVAAWDAPFFSITAHEAAAMDPQQRILLEVSYEAFENAGVPMGSLPGSATAVYCGSFVKDYEQIVLRDPDDSPQYAATGNGIAIMSNRISWFYDLNGPSMTLDTGCSASLVGVHLACQSLRTGESTMAMAMGAGLILTPATMMPMTALNFLSPDGKCFTFDERANGYGRGEGIGAVLLKPLEAALRDNDTIRAIIRGSGVNQDGRTPGITMPSSEAQALNTRAVYKMAGLGYDRTAYFEAHGTGTQAGDPTELRAISDTFARTRDPENPMFVGSLKTNIGHLEGCAGIAGFVKGVLMLENGQIPPNLNFEKVNPNIDLDGWRIKVPTSLTPWPIQGLRRVSINCFGFGGTNAHIIMDDALHYLSERNLNGKHCTKGLSPSPTPSEVDSGVEINSPPPDLQSPGADTPPTKKHKLYVLSSHEENGITRLSTAYSEYLNGKLGPGVFDEDAENLGQSLAYTLACRRSKLGWKSFFVSSSPQKLSSEFSSNLSKPIRSSQIPSIGFVFSGQGAQWYAMGRELLQYPKFSESLKDADSYLATIGSEWSLMTELLRDEGSSIVNLPRISQPLCTALQVALVDLLESWNVRPNAVVGHSSGEIAAAYALGALSRVDCWKLAFHRGRLTSSIKDIAPQLKGRMMAVALSKDAAEAYTAKLTTGEAIVACINSPENCTISGDESAVLELQDILSREGIFARILKVENAYHSSHMRPIENDYLQAIEDIRTLEKSPGKMMFSSVTGQSISSEELGPSYWTRNMVSPVRFSEALQSLIHSKTSKPDILLEIGPHAVLQGPLKQILDAEKNQRSRPEYLSMLYRGKDAVATSLEAVGNLWAQGSPVQLTKINQSAPNEDPQLLADLPVYPWNHSKTYWHESHLGEIHRFREYARQDLIGEPTIESTFFEPRWRGFIRVSENPWVQDHQVQNTIIYPAAGMITMVLEAARQLQDSKYPVEGYEVSNMEIDKAMLIPTTSHGLETSLTMKRHEVDGSMNDASSQSFDFVIYSKIRDAPWQKNASGLLQIRYKSIKSLNTSFEAEKYRNSYLTYQQSCTEAVVPRQLYETLESIGMKYGPMFQNITEVKKKDNVSCTTVRIPDTKATMPAKYEYPHLLHPATLDAMFQTVFVAGSEPMVPSFLESIFVSADFPQGAGAELQGYSTASRKGFRDALGNIVMSDGSWETPKIIVKNLHFTALSASPEDSGKYGFLPNHHNLCSKLIWNEDISSAKPTTLSEWFDLTTYKNPDMGILDTCGTGSIAHSIFNLLGKDNASTPRFSRYTFTAATSENFDEVEKLLQNWPGYADFKVLDFNTDLLQQGFKERSFDLVLTNNAELAHLTALKGLIKPQGRLILIPSAVVDEVKVADSGSADQNLVTSSIAPAVDIALDAPSLILDDIEHTLKNDIYADTLEARIIRVSSKDLPANLSSRDVVLLLPVNPSQSLHELASRLKEAISLVGANVEFSTLVESAELISRRLCLALLEVDGPLISQWTAQEFEAFRSIISKSKGCLWVTKGGQMSAGNPFSAPATALFRTIRSEDPQKAIYTLDLNATTDLSSDFTGRAVLSTFIKSFDSVSRSDEMEYTELDGKVFLPRAILEEQLSSRIERGDAQREPQQQLFFQAERSLQLEIGALGKLDSLHFNDDPSASEPLGSDEVEIRVQAVGISPADVKTVLGQTSRDTIGSDVAGFVSRIGANVSKFSVGDRAVTIVPGAFKNVVRCHENMVQSISESMSFEVAASLPTDYLTAYYAIITVGRLQKDESILVYTGISGVGRASIEISKFLDAEIFVTVSTTEEQAFVTEKYGIPENHIFNVSSGGNLDRLNEGRGYDLILNSFGGKPRKKALNGIAEYGRFVDVGVNESTKNGPLDNQSSIANVTYSTVDIEPMVKSKVHMASRLLQSTFDIIREKLAGQINDPKIFPFSEITNAFQAVHDGKYLNKVVLKANETDLIPVIPREEHPLKLDEKSTYVLVGGLGGLGRSLAGLLVDHGAKNLAFLSRSGAVSGAQIKFLESLKQAGIDTRSYSCDICDESQVAATIAKCAEEMPKIRGVIQAAAVIRDAIFENMTYDDWTTAIRPKIQGSWNLHTLMPKDMDFFVFLSSSAGVIGARGQANYAAGNGFQDALAQHRRMQGLTAVSLDLGPILGAGMVAEDDATLDILRQSGFLGVREQDFHLLVSAAITGYTIDSHPTPAQVIIGTATGGIIKQNQVQDPYWHATTLFSLMSRVDLSPTTSSSSPDTISMADLLSAAISFTEARAIVTEGLAQLLSRSMNMSPADLDTRKPATTYGVDSLVAVGTRNWIFRETGVDVSVFEILSDTSIEEFAGGIAGKCRFVREGLRGEDEEGA</sequence>
<dbReference type="Pfam" id="PF00698">
    <property type="entry name" value="Acyl_transf_1"/>
    <property type="match status" value="1"/>
</dbReference>
<dbReference type="InterPro" id="IPR001227">
    <property type="entry name" value="Ac_transferase_dom_sf"/>
</dbReference>
<evidence type="ECO:0000259" key="10">
    <source>
        <dbReference type="PROSITE" id="PS50075"/>
    </source>
</evidence>
<dbReference type="SUPFAM" id="SSF52151">
    <property type="entry name" value="FabD/lysophospholipase-like"/>
    <property type="match status" value="1"/>
</dbReference>
<dbReference type="PROSITE" id="PS52004">
    <property type="entry name" value="KS3_2"/>
    <property type="match status" value="1"/>
</dbReference>
<dbReference type="InterPro" id="IPR018201">
    <property type="entry name" value="Ketoacyl_synth_AS"/>
</dbReference>
<dbReference type="Pfam" id="PF08659">
    <property type="entry name" value="KR"/>
    <property type="match status" value="1"/>
</dbReference>
<dbReference type="Pfam" id="PF02801">
    <property type="entry name" value="Ketoacyl-synt_C"/>
    <property type="match status" value="1"/>
</dbReference>
<dbReference type="InterPro" id="IPR036736">
    <property type="entry name" value="ACP-like_sf"/>
</dbReference>
<dbReference type="InterPro" id="IPR049900">
    <property type="entry name" value="PKS_mFAS_DH"/>
</dbReference>
<dbReference type="InterPro" id="IPR013968">
    <property type="entry name" value="PKS_KR"/>
</dbReference>
<feature type="region of interest" description="C-terminal hotdog fold" evidence="8">
    <location>
        <begin position="1121"/>
        <end position="1268"/>
    </location>
</feature>
<dbReference type="Gene3D" id="1.10.1200.10">
    <property type="entry name" value="ACP-like"/>
    <property type="match status" value="1"/>
</dbReference>
<dbReference type="InterPro" id="IPR049552">
    <property type="entry name" value="PKS_DH_N"/>
</dbReference>
<dbReference type="PANTHER" id="PTHR43775:SF29">
    <property type="entry name" value="ASPERFURANONE POLYKETIDE SYNTHASE AFOG-RELATED"/>
    <property type="match status" value="1"/>
</dbReference>
<dbReference type="Pfam" id="PF14765">
    <property type="entry name" value="PS-DH"/>
    <property type="match status" value="1"/>
</dbReference>
<feature type="domain" description="Carrier" evidence="10">
    <location>
        <begin position="2323"/>
        <end position="2397"/>
    </location>
</feature>
<keyword evidence="7" id="KW-0012">Acyltransferase</keyword>
<dbReference type="InterPro" id="IPR014031">
    <property type="entry name" value="Ketoacyl_synth_C"/>
</dbReference>
<protein>
    <recommendedName>
        <fullName evidence="15">Polyketide synthase</fullName>
    </recommendedName>
</protein>
<dbReference type="InterPro" id="IPR006162">
    <property type="entry name" value="Ppantetheine_attach_site"/>
</dbReference>
<dbReference type="Pfam" id="PF23114">
    <property type="entry name" value="NAD-bd_HRPKS_sdrA"/>
    <property type="match status" value="1"/>
</dbReference>
<dbReference type="InterPro" id="IPR029063">
    <property type="entry name" value="SAM-dependent_MTases_sf"/>
</dbReference>
<gene>
    <name evidence="13" type="ORF">G7Y89_g13390</name>
</gene>
<reference evidence="13 14" key="1">
    <citation type="submission" date="2020-03" db="EMBL/GenBank/DDBJ databases">
        <title>Draft Genome Sequence of Cudoniella acicularis.</title>
        <authorList>
            <person name="Buettner E."/>
            <person name="Kellner H."/>
        </authorList>
    </citation>
    <scope>NUCLEOTIDE SEQUENCE [LARGE SCALE GENOMIC DNA]</scope>
    <source>
        <strain evidence="13 14">DSM 108380</strain>
    </source>
</reference>
<dbReference type="Gene3D" id="3.90.180.10">
    <property type="entry name" value="Medium-chain alcohol dehydrogenases, catalytic domain"/>
    <property type="match status" value="1"/>
</dbReference>
<dbReference type="FunFam" id="3.40.47.10:FF:000019">
    <property type="entry name" value="Polyketide synthase type I"/>
    <property type="match status" value="1"/>
</dbReference>
<dbReference type="SUPFAM" id="SSF47336">
    <property type="entry name" value="ACP-like"/>
    <property type="match status" value="1"/>
</dbReference>
<dbReference type="SUPFAM" id="SSF53901">
    <property type="entry name" value="Thiolase-like"/>
    <property type="match status" value="1"/>
</dbReference>
<dbReference type="Gene3D" id="3.40.366.10">
    <property type="entry name" value="Malonyl-Coenzyme A Acyl Carrier Protein, domain 2"/>
    <property type="match status" value="1"/>
</dbReference>
<dbReference type="InterPro" id="IPR009081">
    <property type="entry name" value="PP-bd_ACP"/>
</dbReference>
<organism evidence="13 14">
    <name type="scientific">Cudoniella acicularis</name>
    <dbReference type="NCBI Taxonomy" id="354080"/>
    <lineage>
        <taxon>Eukaryota</taxon>
        <taxon>Fungi</taxon>
        <taxon>Dikarya</taxon>
        <taxon>Ascomycota</taxon>
        <taxon>Pezizomycotina</taxon>
        <taxon>Leotiomycetes</taxon>
        <taxon>Helotiales</taxon>
        <taxon>Tricladiaceae</taxon>
        <taxon>Cudoniella</taxon>
    </lineage>
</organism>
<dbReference type="Pfam" id="PF08240">
    <property type="entry name" value="ADH_N"/>
    <property type="match status" value="1"/>
</dbReference>
<dbReference type="SMART" id="SM00829">
    <property type="entry name" value="PKS_ER"/>
    <property type="match status" value="1"/>
</dbReference>
<dbReference type="InterPro" id="IPR016035">
    <property type="entry name" value="Acyl_Trfase/lysoPLipase"/>
</dbReference>
<dbReference type="GO" id="GO:0031177">
    <property type="term" value="F:phosphopantetheine binding"/>
    <property type="evidence" value="ECO:0007669"/>
    <property type="project" value="InterPro"/>
</dbReference>
<keyword evidence="3" id="KW-0808">Transferase</keyword>
<dbReference type="Gene3D" id="3.40.50.150">
    <property type="entry name" value="Vaccinia Virus protein VP39"/>
    <property type="match status" value="1"/>
</dbReference>
<dbReference type="InterPro" id="IPR042104">
    <property type="entry name" value="PKS_dehydratase_sf"/>
</dbReference>
<dbReference type="Gene3D" id="3.40.47.10">
    <property type="match status" value="1"/>
</dbReference>
<dbReference type="InterPro" id="IPR056501">
    <property type="entry name" value="NAD-bd_HRPKS_sdrA"/>
</dbReference>
<dbReference type="GO" id="GO:0006633">
    <property type="term" value="P:fatty acid biosynthetic process"/>
    <property type="evidence" value="ECO:0007669"/>
    <property type="project" value="InterPro"/>
</dbReference>
<feature type="region of interest" description="N-terminal hotdog fold" evidence="8">
    <location>
        <begin position="960"/>
        <end position="1097"/>
    </location>
</feature>
<dbReference type="InterPro" id="IPR016036">
    <property type="entry name" value="Malonyl_transacylase_ACP-bd"/>
</dbReference>
<dbReference type="SMART" id="SM00823">
    <property type="entry name" value="PKS_PP"/>
    <property type="match status" value="1"/>
</dbReference>
<feature type="domain" description="Ketosynthase family 3 (KS3)" evidence="11">
    <location>
        <begin position="9"/>
        <end position="434"/>
    </location>
</feature>
<dbReference type="Gene3D" id="3.40.50.720">
    <property type="entry name" value="NAD(P)-binding Rossmann-like Domain"/>
    <property type="match status" value="1"/>
</dbReference>
<feature type="region of interest" description="Disordered" evidence="9">
    <location>
        <begin position="449"/>
        <end position="485"/>
    </location>
</feature>
<dbReference type="SMART" id="SM00827">
    <property type="entry name" value="PKS_AT"/>
    <property type="match status" value="1"/>
</dbReference>
<dbReference type="SUPFAM" id="SSF50129">
    <property type="entry name" value="GroES-like"/>
    <property type="match status" value="1"/>
</dbReference>
<dbReference type="InterPro" id="IPR057326">
    <property type="entry name" value="KR_dom"/>
</dbReference>
<dbReference type="PANTHER" id="PTHR43775">
    <property type="entry name" value="FATTY ACID SYNTHASE"/>
    <property type="match status" value="1"/>
</dbReference>
<dbReference type="InterPro" id="IPR032821">
    <property type="entry name" value="PKS_assoc"/>
</dbReference>
<keyword evidence="4" id="KW-0521">NADP</keyword>
<evidence type="ECO:0000256" key="4">
    <source>
        <dbReference type="ARBA" id="ARBA00022857"/>
    </source>
</evidence>
<evidence type="ECO:0000313" key="13">
    <source>
        <dbReference type="EMBL" id="KAF4624779.1"/>
    </source>
</evidence>
<dbReference type="InterPro" id="IPR036291">
    <property type="entry name" value="NAD(P)-bd_dom_sf"/>
</dbReference>
<dbReference type="InterPro" id="IPR013154">
    <property type="entry name" value="ADH-like_N"/>
</dbReference>
<keyword evidence="1" id="KW-0596">Phosphopantetheine</keyword>